<dbReference type="EMBL" id="BSFD01000010">
    <property type="protein sequence ID" value="GLK49607.1"/>
    <property type="molecule type" value="Genomic_DNA"/>
</dbReference>
<proteinExistence type="predicted"/>
<gene>
    <name evidence="1" type="ORF">GCM10017620_25800</name>
</gene>
<evidence type="ECO:0000313" key="1">
    <source>
        <dbReference type="EMBL" id="GLK49607.1"/>
    </source>
</evidence>
<name>A0ABQ5TB27_9CAUL</name>
<accession>A0ABQ5TB27</accession>
<dbReference type="PANTHER" id="PTHR35861">
    <property type="match status" value="1"/>
</dbReference>
<protein>
    <submittedName>
        <fullName evidence="1">Tail sheath protein</fullName>
    </submittedName>
</protein>
<keyword evidence="2" id="KW-1185">Reference proteome</keyword>
<comment type="caution">
    <text evidence="1">The sequence shown here is derived from an EMBL/GenBank/DDBJ whole genome shotgun (WGS) entry which is preliminary data.</text>
</comment>
<dbReference type="Proteomes" id="UP001143509">
    <property type="component" value="Unassembled WGS sequence"/>
</dbReference>
<evidence type="ECO:0000313" key="2">
    <source>
        <dbReference type="Proteomes" id="UP001143509"/>
    </source>
</evidence>
<dbReference type="InterPro" id="IPR052042">
    <property type="entry name" value="Tail_sheath_structural"/>
</dbReference>
<dbReference type="PANTHER" id="PTHR35861:SF1">
    <property type="entry name" value="PHAGE TAIL SHEATH PROTEIN"/>
    <property type="match status" value="1"/>
</dbReference>
<reference evidence="1" key="2">
    <citation type="submission" date="2023-01" db="EMBL/GenBank/DDBJ databases">
        <authorList>
            <person name="Sun Q."/>
            <person name="Evtushenko L."/>
        </authorList>
    </citation>
    <scope>NUCLEOTIDE SEQUENCE</scope>
    <source>
        <strain evidence="1">VKM B-1499</strain>
    </source>
</reference>
<sequence length="384" mass="40875">MALTPRPHGITPEEVAARNVYLAIVATSIWGVVCTSTDADPDVFPLNTVVSMTDPESFIADAGLEGTLSLTLQAIAAFGPSTGVVVRVAEGVGATPAEITASRDVNVIAGIAKLRVAEQAVQLRPRILAAPGLDTQPVADALGDAGARLSAIAYATAEGDTPAEVKTYRDNFTQRELILIDRTFKATDAVSALIVSTFAPAVAVGVRAYLDRTVGYHKTISNVVLEGVVGIENPREWDLGSAQTEMGLINGADVTGLIWRDGYRFWGNRTCSVDPRYAFESAVRTNQLVRDTIVEGLFPYIDQPLIGSLPNDIVESINKLFRREVSAGRLVGAIAFIAPGNTKETLAAGKLKIGYRFTHAAPLEELSVANEITDEFYADFAVAA</sequence>
<dbReference type="RefSeq" id="WP_271165797.1">
    <property type="nucleotide sequence ID" value="NZ_BSFD01000010.1"/>
</dbReference>
<organism evidence="1 2">
    <name type="scientific">Brevundimonas intermedia</name>
    <dbReference type="NCBI Taxonomy" id="74315"/>
    <lineage>
        <taxon>Bacteria</taxon>
        <taxon>Pseudomonadati</taxon>
        <taxon>Pseudomonadota</taxon>
        <taxon>Alphaproteobacteria</taxon>
        <taxon>Caulobacterales</taxon>
        <taxon>Caulobacteraceae</taxon>
        <taxon>Brevundimonas</taxon>
    </lineage>
</organism>
<reference evidence="1" key="1">
    <citation type="journal article" date="2014" name="Int. J. Syst. Evol. Microbiol.">
        <title>Complete genome of a new Firmicutes species belonging to the dominant human colonic microbiota ('Ruminococcus bicirculans') reveals two chromosomes and a selective capacity to utilize plant glucans.</title>
        <authorList>
            <consortium name="NISC Comparative Sequencing Program"/>
            <person name="Wegmann U."/>
            <person name="Louis P."/>
            <person name="Goesmann A."/>
            <person name="Henrissat B."/>
            <person name="Duncan S.H."/>
            <person name="Flint H.J."/>
        </authorList>
    </citation>
    <scope>NUCLEOTIDE SEQUENCE</scope>
    <source>
        <strain evidence="1">VKM B-1499</strain>
    </source>
</reference>